<name>A0A3Q2Y4L6_HIPCM</name>
<dbReference type="Ensembl" id="ENSHCOT00000001279.1">
    <property type="protein sequence ID" value="ENSHCOP00000007861.1"/>
    <property type="gene ID" value="ENSHCOG00000009975.1"/>
</dbReference>
<dbReference type="Proteomes" id="UP000264820">
    <property type="component" value="Unplaced"/>
</dbReference>
<evidence type="ECO:0000313" key="1">
    <source>
        <dbReference type="Ensembl" id="ENSHCOP00000007861.1"/>
    </source>
</evidence>
<dbReference type="GeneTree" id="ENSGT01030000237351"/>
<dbReference type="OMA" id="CANNYLD"/>
<protein>
    <submittedName>
        <fullName evidence="1">Uncharacterized protein</fullName>
    </submittedName>
</protein>
<reference evidence="1" key="1">
    <citation type="submission" date="2025-08" db="UniProtKB">
        <authorList>
            <consortium name="Ensembl"/>
        </authorList>
    </citation>
    <scope>IDENTIFICATION</scope>
</reference>
<keyword evidence="2" id="KW-1185">Reference proteome</keyword>
<dbReference type="STRING" id="109280.ENSHCOP00000007861"/>
<reference evidence="1" key="2">
    <citation type="submission" date="2025-09" db="UniProtKB">
        <authorList>
            <consortium name="Ensembl"/>
        </authorList>
    </citation>
    <scope>IDENTIFICATION</scope>
</reference>
<sequence>VAENHSLGYGDGTIDVAQGFKLFLLAVTQHIVLFDSIQQQQHLAVFGFIYFFKHSLSPLDADTLVFVTLRCDHDISLIQHEHPNLLGVDELQLAAPVQHGLLCTRCSTTSRSKCQWMVSNTVYQDSDP</sequence>
<accession>A0A3Q2Y4L6</accession>
<evidence type="ECO:0000313" key="2">
    <source>
        <dbReference type="Proteomes" id="UP000264820"/>
    </source>
</evidence>
<dbReference type="AlphaFoldDB" id="A0A3Q2Y4L6"/>
<proteinExistence type="predicted"/>
<organism evidence="1 2">
    <name type="scientific">Hippocampus comes</name>
    <name type="common">Tiger tail seahorse</name>
    <dbReference type="NCBI Taxonomy" id="109280"/>
    <lineage>
        <taxon>Eukaryota</taxon>
        <taxon>Metazoa</taxon>
        <taxon>Chordata</taxon>
        <taxon>Craniata</taxon>
        <taxon>Vertebrata</taxon>
        <taxon>Euteleostomi</taxon>
        <taxon>Actinopterygii</taxon>
        <taxon>Neopterygii</taxon>
        <taxon>Teleostei</taxon>
        <taxon>Neoteleostei</taxon>
        <taxon>Acanthomorphata</taxon>
        <taxon>Syngnathiaria</taxon>
        <taxon>Syngnathiformes</taxon>
        <taxon>Syngnathoidei</taxon>
        <taxon>Syngnathidae</taxon>
        <taxon>Hippocampus</taxon>
    </lineage>
</organism>